<dbReference type="Gene3D" id="2.30.29.30">
    <property type="entry name" value="Pleckstrin-homology domain (PH domain)/Phosphotyrosine-binding domain (PTB)"/>
    <property type="match status" value="1"/>
</dbReference>
<feature type="region of interest" description="Disordered" evidence="1">
    <location>
        <begin position="83"/>
        <end position="120"/>
    </location>
</feature>
<sequence length="298" mass="33921">MPTLKNSSFHQRKNSNSLRIKKPTHIERQPNSSSSWDDSKKSLAYQHITDNEIKNTPDAEGETYTGRDWIFEEYGLEDLAKLSIPPRRHSDPSTKSASAKELTASLSYSPPEKLNSSDSGVSVGGIPDLFAAMLDELQLPDTPNVNTQKEVRLPDHEGELYFSNTPDSVGKKRWCSITRNRFTVYRSFKDRSIIISIKLDHTCKIFPKEPKSVNQKSFGFKLSYYPSIQDLKPTMLDFNSDSMVVILRWVNKLTKSCLTNENFSNITFIDSNLSIPKRGQSLKPLPKKIHNFGFRSLK</sequence>
<dbReference type="AlphaFoldDB" id="A0AAD5UNT9"/>
<proteinExistence type="predicted"/>
<gene>
    <name evidence="2" type="ORF">HK103_000563</name>
</gene>
<protein>
    <submittedName>
        <fullName evidence="2">Uncharacterized protein</fullName>
    </submittedName>
</protein>
<dbReference type="SUPFAM" id="SSF50729">
    <property type="entry name" value="PH domain-like"/>
    <property type="match status" value="1"/>
</dbReference>
<reference evidence="2" key="1">
    <citation type="submission" date="2020-05" db="EMBL/GenBank/DDBJ databases">
        <title>Phylogenomic resolution of chytrid fungi.</title>
        <authorList>
            <person name="Stajich J.E."/>
            <person name="Amses K."/>
            <person name="Simmons R."/>
            <person name="Seto K."/>
            <person name="Myers J."/>
            <person name="Bonds A."/>
            <person name="Quandt C.A."/>
            <person name="Barry K."/>
            <person name="Liu P."/>
            <person name="Grigoriev I."/>
            <person name="Longcore J.E."/>
            <person name="James T.Y."/>
        </authorList>
    </citation>
    <scope>NUCLEOTIDE SEQUENCE</scope>
    <source>
        <strain evidence="2">PLAUS21</strain>
    </source>
</reference>
<dbReference type="Proteomes" id="UP001210925">
    <property type="component" value="Unassembled WGS sequence"/>
</dbReference>
<comment type="caution">
    <text evidence="2">The sequence shown here is derived from an EMBL/GenBank/DDBJ whole genome shotgun (WGS) entry which is preliminary data.</text>
</comment>
<dbReference type="InterPro" id="IPR011993">
    <property type="entry name" value="PH-like_dom_sf"/>
</dbReference>
<evidence type="ECO:0000313" key="2">
    <source>
        <dbReference type="EMBL" id="KAJ3260421.1"/>
    </source>
</evidence>
<feature type="region of interest" description="Disordered" evidence="1">
    <location>
        <begin position="1"/>
        <end position="42"/>
    </location>
</feature>
<keyword evidence="3" id="KW-1185">Reference proteome</keyword>
<organism evidence="2 3">
    <name type="scientific">Boothiomyces macroporosus</name>
    <dbReference type="NCBI Taxonomy" id="261099"/>
    <lineage>
        <taxon>Eukaryota</taxon>
        <taxon>Fungi</taxon>
        <taxon>Fungi incertae sedis</taxon>
        <taxon>Chytridiomycota</taxon>
        <taxon>Chytridiomycota incertae sedis</taxon>
        <taxon>Chytridiomycetes</taxon>
        <taxon>Rhizophydiales</taxon>
        <taxon>Terramycetaceae</taxon>
        <taxon>Boothiomyces</taxon>
    </lineage>
</organism>
<evidence type="ECO:0000313" key="3">
    <source>
        <dbReference type="Proteomes" id="UP001210925"/>
    </source>
</evidence>
<feature type="compositionally biased region" description="Polar residues" evidence="1">
    <location>
        <begin position="1"/>
        <end position="18"/>
    </location>
</feature>
<dbReference type="EMBL" id="JADGKB010000011">
    <property type="protein sequence ID" value="KAJ3260421.1"/>
    <property type="molecule type" value="Genomic_DNA"/>
</dbReference>
<evidence type="ECO:0000256" key="1">
    <source>
        <dbReference type="SAM" id="MobiDB-lite"/>
    </source>
</evidence>
<accession>A0AAD5UNT9</accession>
<name>A0AAD5UNT9_9FUNG</name>
<feature type="compositionally biased region" description="Polar residues" evidence="1">
    <location>
        <begin position="104"/>
        <end position="120"/>
    </location>
</feature>